<evidence type="ECO:0000313" key="2">
    <source>
        <dbReference type="EMBL" id="CAE0810400.1"/>
    </source>
</evidence>
<reference evidence="2" key="1">
    <citation type="submission" date="2021-01" db="EMBL/GenBank/DDBJ databases">
        <authorList>
            <person name="Corre E."/>
            <person name="Pelletier E."/>
            <person name="Niang G."/>
            <person name="Scheremetjew M."/>
            <person name="Finn R."/>
            <person name="Kale V."/>
            <person name="Holt S."/>
            <person name="Cochrane G."/>
            <person name="Meng A."/>
            <person name="Brown T."/>
            <person name="Cohen L."/>
        </authorList>
    </citation>
    <scope>NUCLEOTIDE SEQUENCE</scope>
    <source>
        <strain evidence="2">CCMP1594</strain>
    </source>
</reference>
<gene>
    <name evidence="2" type="ORF">EGYM00163_LOCUS21535</name>
</gene>
<proteinExistence type="predicted"/>
<accession>A0A7S4FR46</accession>
<dbReference type="AlphaFoldDB" id="A0A7S4FR46"/>
<evidence type="ECO:0000256" key="1">
    <source>
        <dbReference type="SAM" id="MobiDB-lite"/>
    </source>
</evidence>
<sequence length="104" mass="11521">MGALLNVMFSRLRVHTGMSVLWVLEVLQDFGWYSEMGEGATLASSFSSRHEGHIEMWAQYITWCAAYCRPHRLTAMAGRKSHGNSAGSESGQCSHIELSTELVA</sequence>
<organism evidence="2">
    <name type="scientific">Eutreptiella gymnastica</name>
    <dbReference type="NCBI Taxonomy" id="73025"/>
    <lineage>
        <taxon>Eukaryota</taxon>
        <taxon>Discoba</taxon>
        <taxon>Euglenozoa</taxon>
        <taxon>Euglenida</taxon>
        <taxon>Spirocuta</taxon>
        <taxon>Euglenophyceae</taxon>
        <taxon>Eutreptiales</taxon>
        <taxon>Eutreptiaceae</taxon>
        <taxon>Eutreptiella</taxon>
    </lineage>
</organism>
<feature type="region of interest" description="Disordered" evidence="1">
    <location>
        <begin position="78"/>
        <end position="104"/>
    </location>
</feature>
<dbReference type="EMBL" id="HBJA01060968">
    <property type="protein sequence ID" value="CAE0810400.1"/>
    <property type="molecule type" value="Transcribed_RNA"/>
</dbReference>
<name>A0A7S4FR46_9EUGL</name>
<feature type="compositionally biased region" description="Polar residues" evidence="1">
    <location>
        <begin position="83"/>
        <end position="93"/>
    </location>
</feature>
<protein>
    <submittedName>
        <fullName evidence="2">Uncharacterized protein</fullName>
    </submittedName>
</protein>